<feature type="region of interest" description="Disordered" evidence="1">
    <location>
        <begin position="60"/>
        <end position="81"/>
    </location>
</feature>
<name>A0A917R5S8_9ACTN</name>
<organism evidence="2 3">
    <name type="scientific">Sphaerisporangium melleum</name>
    <dbReference type="NCBI Taxonomy" id="321316"/>
    <lineage>
        <taxon>Bacteria</taxon>
        <taxon>Bacillati</taxon>
        <taxon>Actinomycetota</taxon>
        <taxon>Actinomycetes</taxon>
        <taxon>Streptosporangiales</taxon>
        <taxon>Streptosporangiaceae</taxon>
        <taxon>Sphaerisporangium</taxon>
    </lineage>
</organism>
<keyword evidence="3" id="KW-1185">Reference proteome</keyword>
<sequence>MVTSLVAILGTLLGATATYIFQMRTAKQARQSAREERLWQERLATYSTFASALTDFRKSQNDRWHREQENSQSAAYATARDESYRQRANATAALYRLRLVTTNPELDSLASLALKLTEEIHDATDEQDRTGRGRKARRALLDFTQAAAVDVQQLHI</sequence>
<proteinExistence type="predicted"/>
<reference evidence="2" key="1">
    <citation type="journal article" date="2014" name="Int. J. Syst. Evol. Microbiol.">
        <title>Complete genome sequence of Corynebacterium casei LMG S-19264T (=DSM 44701T), isolated from a smear-ripened cheese.</title>
        <authorList>
            <consortium name="US DOE Joint Genome Institute (JGI-PGF)"/>
            <person name="Walter F."/>
            <person name="Albersmeier A."/>
            <person name="Kalinowski J."/>
            <person name="Ruckert C."/>
        </authorList>
    </citation>
    <scope>NUCLEOTIDE SEQUENCE</scope>
    <source>
        <strain evidence="2">JCM 13064</strain>
    </source>
</reference>
<protein>
    <submittedName>
        <fullName evidence="2">Uncharacterized protein</fullName>
    </submittedName>
</protein>
<gene>
    <name evidence="2" type="ORF">GCM10007964_38100</name>
</gene>
<evidence type="ECO:0000313" key="2">
    <source>
        <dbReference type="EMBL" id="GGK91868.1"/>
    </source>
</evidence>
<comment type="caution">
    <text evidence="2">The sequence shown here is derived from an EMBL/GenBank/DDBJ whole genome shotgun (WGS) entry which is preliminary data.</text>
</comment>
<dbReference type="Proteomes" id="UP000645217">
    <property type="component" value="Unassembled WGS sequence"/>
</dbReference>
<evidence type="ECO:0000313" key="3">
    <source>
        <dbReference type="Proteomes" id="UP000645217"/>
    </source>
</evidence>
<evidence type="ECO:0000256" key="1">
    <source>
        <dbReference type="SAM" id="MobiDB-lite"/>
    </source>
</evidence>
<feature type="compositionally biased region" description="Basic and acidic residues" evidence="1">
    <location>
        <begin position="60"/>
        <end position="69"/>
    </location>
</feature>
<dbReference type="AlphaFoldDB" id="A0A917R5S8"/>
<dbReference type="EMBL" id="BMNT01000020">
    <property type="protein sequence ID" value="GGK91868.1"/>
    <property type="molecule type" value="Genomic_DNA"/>
</dbReference>
<reference evidence="2" key="2">
    <citation type="submission" date="2020-09" db="EMBL/GenBank/DDBJ databases">
        <authorList>
            <person name="Sun Q."/>
            <person name="Ohkuma M."/>
        </authorList>
    </citation>
    <scope>NUCLEOTIDE SEQUENCE</scope>
    <source>
        <strain evidence="2">JCM 13064</strain>
    </source>
</reference>
<accession>A0A917R5S8</accession>